<gene>
    <name evidence="2" type="primary">P0623A10.26</name>
</gene>
<evidence type="ECO:0000313" key="3">
    <source>
        <dbReference type="Proteomes" id="UP000000763"/>
    </source>
</evidence>
<feature type="region of interest" description="Disordered" evidence="1">
    <location>
        <begin position="1"/>
        <end position="55"/>
    </location>
</feature>
<feature type="compositionally biased region" description="Low complexity" evidence="1">
    <location>
        <begin position="18"/>
        <end position="36"/>
    </location>
</feature>
<dbReference type="EMBL" id="AP005395">
    <property type="protein sequence ID" value="BAD46057.1"/>
    <property type="molecule type" value="Genomic_DNA"/>
</dbReference>
<sequence>MVRGAVAAGEMRSERRWSSPASSSASPSLAAPNAFSLRDTPPPSPTSSTNHPHCQ</sequence>
<name>Q653G0_ORYSJ</name>
<protein>
    <submittedName>
        <fullName evidence="2">Uncharacterized protein</fullName>
    </submittedName>
</protein>
<dbReference type="AlphaFoldDB" id="Q653G0"/>
<dbReference type="Proteomes" id="UP000000763">
    <property type="component" value="Chromosome 6"/>
</dbReference>
<evidence type="ECO:0000256" key="1">
    <source>
        <dbReference type="SAM" id="MobiDB-lite"/>
    </source>
</evidence>
<accession>Q653G0</accession>
<evidence type="ECO:0000313" key="2">
    <source>
        <dbReference type="EMBL" id="BAD46057.1"/>
    </source>
</evidence>
<reference evidence="3" key="1">
    <citation type="journal article" date="2005" name="Nature">
        <title>The map-based sequence of the rice genome.</title>
        <authorList>
            <consortium name="International rice genome sequencing project (IRGSP)"/>
            <person name="Matsumoto T."/>
            <person name="Wu J."/>
            <person name="Kanamori H."/>
            <person name="Katayose Y."/>
            <person name="Fujisawa M."/>
            <person name="Namiki N."/>
            <person name="Mizuno H."/>
            <person name="Yamamoto K."/>
            <person name="Antonio B.A."/>
            <person name="Baba T."/>
            <person name="Sakata K."/>
            <person name="Nagamura Y."/>
            <person name="Aoki H."/>
            <person name="Arikawa K."/>
            <person name="Arita K."/>
            <person name="Bito T."/>
            <person name="Chiden Y."/>
            <person name="Fujitsuka N."/>
            <person name="Fukunaka R."/>
            <person name="Hamada M."/>
            <person name="Harada C."/>
            <person name="Hayashi A."/>
            <person name="Hijishita S."/>
            <person name="Honda M."/>
            <person name="Hosokawa S."/>
            <person name="Ichikawa Y."/>
            <person name="Idonuma A."/>
            <person name="Iijima M."/>
            <person name="Ikeda M."/>
            <person name="Ikeno M."/>
            <person name="Ito K."/>
            <person name="Ito S."/>
            <person name="Ito T."/>
            <person name="Ito Y."/>
            <person name="Ito Y."/>
            <person name="Iwabuchi A."/>
            <person name="Kamiya K."/>
            <person name="Karasawa W."/>
            <person name="Kurita K."/>
            <person name="Katagiri S."/>
            <person name="Kikuta A."/>
            <person name="Kobayashi H."/>
            <person name="Kobayashi N."/>
            <person name="Machita K."/>
            <person name="Maehara T."/>
            <person name="Masukawa M."/>
            <person name="Mizubayashi T."/>
            <person name="Mukai Y."/>
            <person name="Nagasaki H."/>
            <person name="Nagata Y."/>
            <person name="Naito S."/>
            <person name="Nakashima M."/>
            <person name="Nakama Y."/>
            <person name="Nakamichi Y."/>
            <person name="Nakamura M."/>
            <person name="Meguro A."/>
            <person name="Negishi M."/>
            <person name="Ohta I."/>
            <person name="Ohta T."/>
            <person name="Okamoto M."/>
            <person name="Ono N."/>
            <person name="Saji S."/>
            <person name="Sakaguchi M."/>
            <person name="Sakai K."/>
            <person name="Shibata M."/>
            <person name="Shimokawa T."/>
            <person name="Song J."/>
            <person name="Takazaki Y."/>
            <person name="Terasawa K."/>
            <person name="Tsugane M."/>
            <person name="Tsuji K."/>
            <person name="Ueda S."/>
            <person name="Waki K."/>
            <person name="Yamagata H."/>
            <person name="Yamamoto M."/>
            <person name="Yamamoto S."/>
            <person name="Yamane H."/>
            <person name="Yoshiki S."/>
            <person name="Yoshihara R."/>
            <person name="Yukawa K."/>
            <person name="Zhong H."/>
            <person name="Yano M."/>
            <person name="Yuan Q."/>
            <person name="Ouyang S."/>
            <person name="Liu J."/>
            <person name="Jones K.M."/>
            <person name="Gansberger K."/>
            <person name="Moffat K."/>
            <person name="Hill J."/>
            <person name="Bera J."/>
            <person name="Fadrosh D."/>
            <person name="Jin S."/>
            <person name="Johri S."/>
            <person name="Kim M."/>
            <person name="Overton L."/>
            <person name="Reardon M."/>
            <person name="Tsitrin T."/>
            <person name="Vuong H."/>
            <person name="Weaver B."/>
            <person name="Ciecko A."/>
            <person name="Tallon L."/>
            <person name="Jackson J."/>
            <person name="Pai G."/>
            <person name="Aken S.V."/>
            <person name="Utterback T."/>
            <person name="Reidmuller S."/>
            <person name="Feldblyum T."/>
            <person name="Hsiao J."/>
            <person name="Zismann V."/>
            <person name="Iobst S."/>
            <person name="de Vazeille A.R."/>
            <person name="Buell C.R."/>
            <person name="Ying K."/>
            <person name="Li Y."/>
            <person name="Lu T."/>
            <person name="Huang Y."/>
            <person name="Zhao Q."/>
            <person name="Feng Q."/>
            <person name="Zhang L."/>
            <person name="Zhu J."/>
            <person name="Weng Q."/>
            <person name="Mu J."/>
            <person name="Lu Y."/>
            <person name="Fan D."/>
            <person name="Liu Y."/>
            <person name="Guan J."/>
            <person name="Zhang Y."/>
            <person name="Yu S."/>
            <person name="Liu X."/>
            <person name="Zhang Y."/>
            <person name="Hong G."/>
            <person name="Han B."/>
            <person name="Choisne N."/>
            <person name="Demange N."/>
            <person name="Orjeda G."/>
            <person name="Samain S."/>
            <person name="Cattolico L."/>
            <person name="Pelletier E."/>
            <person name="Couloux A."/>
            <person name="Segurens B."/>
            <person name="Wincker P."/>
            <person name="D'Hont A."/>
            <person name="Scarpelli C."/>
            <person name="Weissenbach J."/>
            <person name="Salanoubat M."/>
            <person name="Quetier F."/>
            <person name="Yu Y."/>
            <person name="Kim H.R."/>
            <person name="Rambo T."/>
            <person name="Currie J."/>
            <person name="Collura K."/>
            <person name="Luo M."/>
            <person name="Yang T."/>
            <person name="Ammiraju J.S.S."/>
            <person name="Engler F."/>
            <person name="Soderlund C."/>
            <person name="Wing R.A."/>
            <person name="Palmer L.E."/>
            <person name="de la Bastide M."/>
            <person name="Spiegel L."/>
            <person name="Nascimento L."/>
            <person name="Zutavern T."/>
            <person name="O'Shaughnessy A."/>
            <person name="Dike S."/>
            <person name="Dedhia N."/>
            <person name="Preston R."/>
            <person name="Balija V."/>
            <person name="McCombie W.R."/>
            <person name="Chow T."/>
            <person name="Chen H."/>
            <person name="Chung M."/>
            <person name="Chen C."/>
            <person name="Shaw J."/>
            <person name="Wu H."/>
            <person name="Hsiao K."/>
            <person name="Chao Y."/>
            <person name="Chu M."/>
            <person name="Cheng C."/>
            <person name="Hour A."/>
            <person name="Lee P."/>
            <person name="Lin S."/>
            <person name="Lin Y."/>
            <person name="Liou J."/>
            <person name="Liu S."/>
            <person name="Hsing Y."/>
            <person name="Raghuvanshi S."/>
            <person name="Mohanty A."/>
            <person name="Bharti A.K."/>
            <person name="Gaur A."/>
            <person name="Gupta V."/>
            <person name="Kumar D."/>
            <person name="Ravi V."/>
            <person name="Vij S."/>
            <person name="Kapur A."/>
            <person name="Khurana P."/>
            <person name="Khurana P."/>
            <person name="Khurana J.P."/>
            <person name="Tyagi A.K."/>
            <person name="Gaikwad K."/>
            <person name="Singh A."/>
            <person name="Dalal V."/>
            <person name="Srivastava S."/>
            <person name="Dixit A."/>
            <person name="Pal A.K."/>
            <person name="Ghazi I.A."/>
            <person name="Yadav M."/>
            <person name="Pandit A."/>
            <person name="Bhargava A."/>
            <person name="Sureshbabu K."/>
            <person name="Batra K."/>
            <person name="Sharma T.R."/>
            <person name="Mohapatra T."/>
            <person name="Singh N.K."/>
            <person name="Messing J."/>
            <person name="Nelson A.B."/>
            <person name="Fuks G."/>
            <person name="Kavchok S."/>
            <person name="Keizer G."/>
            <person name="Linton E."/>
            <person name="Llaca V."/>
            <person name="Song R."/>
            <person name="Tanyolac B."/>
            <person name="Young S."/>
            <person name="Ho-Il K."/>
            <person name="Hahn J.H."/>
            <person name="Sangsakoo G."/>
            <person name="Vanavichit A."/>
            <person name="de Mattos Luiz.A.T."/>
            <person name="Zimmer P.D."/>
            <person name="Malone G."/>
            <person name="Dellagostin O."/>
            <person name="de Oliveira A.C."/>
            <person name="Bevan M."/>
            <person name="Bancroft I."/>
            <person name="Minx P."/>
            <person name="Cordum H."/>
            <person name="Wilson R."/>
            <person name="Cheng Z."/>
            <person name="Jin W."/>
            <person name="Jiang J."/>
            <person name="Leong S.A."/>
            <person name="Iwama H."/>
            <person name="Gojobori T."/>
            <person name="Itoh T."/>
            <person name="Niimura Y."/>
            <person name="Fujii Y."/>
            <person name="Habara T."/>
            <person name="Sakai H."/>
            <person name="Sato Y."/>
            <person name="Wilson G."/>
            <person name="Kumar K."/>
            <person name="McCouch S."/>
            <person name="Juretic N."/>
            <person name="Hoen D."/>
            <person name="Wright S."/>
            <person name="Bruskiewich R."/>
            <person name="Bureau T."/>
            <person name="Miyao A."/>
            <person name="Hirochika H."/>
            <person name="Nishikawa T."/>
            <person name="Kadowaki K."/>
            <person name="Sugiura M."/>
            <person name="Burr B."/>
            <person name="Sasaki T."/>
        </authorList>
    </citation>
    <scope>NUCLEOTIDE SEQUENCE [LARGE SCALE GENOMIC DNA]</scope>
    <source>
        <strain evidence="3">cv. Nipponbare</strain>
    </source>
</reference>
<reference evidence="3" key="2">
    <citation type="journal article" date="2008" name="Nucleic Acids Res.">
        <title>The rice annotation project database (RAP-DB): 2008 update.</title>
        <authorList>
            <consortium name="The rice annotation project (RAP)"/>
        </authorList>
    </citation>
    <scope>GENOME REANNOTATION</scope>
    <source>
        <strain evidence="3">cv. Nipponbare</strain>
    </source>
</reference>
<proteinExistence type="predicted"/>
<organism evidence="2 3">
    <name type="scientific">Oryza sativa subsp. japonica</name>
    <name type="common">Rice</name>
    <dbReference type="NCBI Taxonomy" id="39947"/>
    <lineage>
        <taxon>Eukaryota</taxon>
        <taxon>Viridiplantae</taxon>
        <taxon>Streptophyta</taxon>
        <taxon>Embryophyta</taxon>
        <taxon>Tracheophyta</taxon>
        <taxon>Spermatophyta</taxon>
        <taxon>Magnoliopsida</taxon>
        <taxon>Liliopsida</taxon>
        <taxon>Poales</taxon>
        <taxon>Poaceae</taxon>
        <taxon>BOP clade</taxon>
        <taxon>Oryzoideae</taxon>
        <taxon>Oryzeae</taxon>
        <taxon>Oryzinae</taxon>
        <taxon>Oryza</taxon>
        <taxon>Oryza sativa</taxon>
    </lineage>
</organism>